<comment type="caution">
    <text evidence="3">The sequence shown here is derived from an EMBL/GenBank/DDBJ whole genome shotgun (WGS) entry which is preliminary data.</text>
</comment>
<dbReference type="InterPro" id="IPR013595">
    <property type="entry name" value="Pept_S33_TAP-like_C"/>
</dbReference>
<dbReference type="GO" id="GO:0046464">
    <property type="term" value="P:acylglycerol catabolic process"/>
    <property type="evidence" value="ECO:0007669"/>
    <property type="project" value="TreeGrafter"/>
</dbReference>
<dbReference type="InterPro" id="IPR000073">
    <property type="entry name" value="AB_hydrolase_1"/>
</dbReference>
<feature type="domain" description="Peptidase S33 tripeptidyl aminopeptidase-like C-terminal" evidence="2">
    <location>
        <begin position="189"/>
        <end position="247"/>
    </location>
</feature>
<dbReference type="PRINTS" id="PR00111">
    <property type="entry name" value="ABHYDROLASE"/>
</dbReference>
<dbReference type="Gene3D" id="3.40.50.1820">
    <property type="entry name" value="alpha/beta hydrolase"/>
    <property type="match status" value="1"/>
</dbReference>
<dbReference type="SUPFAM" id="SSF53474">
    <property type="entry name" value="alpha/beta-Hydrolases"/>
    <property type="match status" value="1"/>
</dbReference>
<accession>A0A7W9KFW7</accession>
<name>A0A7W9KFW7_9PSEU</name>
<proteinExistence type="predicted"/>
<feature type="domain" description="AB hydrolase-1" evidence="1">
    <location>
        <begin position="12"/>
        <end position="112"/>
    </location>
</feature>
<organism evidence="3 4">
    <name type="scientific">Kutzneria kofuensis</name>
    <dbReference type="NCBI Taxonomy" id="103725"/>
    <lineage>
        <taxon>Bacteria</taxon>
        <taxon>Bacillati</taxon>
        <taxon>Actinomycetota</taxon>
        <taxon>Actinomycetes</taxon>
        <taxon>Pseudonocardiales</taxon>
        <taxon>Pseudonocardiaceae</taxon>
        <taxon>Kutzneria</taxon>
    </lineage>
</organism>
<dbReference type="PANTHER" id="PTHR43798:SF33">
    <property type="entry name" value="HYDROLASE, PUTATIVE (AFU_ORTHOLOGUE AFUA_2G14860)-RELATED"/>
    <property type="match status" value="1"/>
</dbReference>
<dbReference type="Proteomes" id="UP000585638">
    <property type="component" value="Unassembled WGS sequence"/>
</dbReference>
<dbReference type="GO" id="GO:0016020">
    <property type="term" value="C:membrane"/>
    <property type="evidence" value="ECO:0007669"/>
    <property type="project" value="TreeGrafter"/>
</dbReference>
<gene>
    <name evidence="3" type="ORF">BJ998_003037</name>
</gene>
<reference evidence="3 4" key="1">
    <citation type="submission" date="2020-08" db="EMBL/GenBank/DDBJ databases">
        <title>Sequencing the genomes of 1000 actinobacteria strains.</title>
        <authorList>
            <person name="Klenk H.-P."/>
        </authorList>
    </citation>
    <scope>NUCLEOTIDE SEQUENCE [LARGE SCALE GENOMIC DNA]</scope>
    <source>
        <strain evidence="3 4">DSM 43851</strain>
    </source>
</reference>
<dbReference type="EMBL" id="JACHIR010000001">
    <property type="protein sequence ID" value="MBB5891841.1"/>
    <property type="molecule type" value="Genomic_DNA"/>
</dbReference>
<evidence type="ECO:0000313" key="4">
    <source>
        <dbReference type="Proteomes" id="UP000585638"/>
    </source>
</evidence>
<dbReference type="PANTHER" id="PTHR43798">
    <property type="entry name" value="MONOACYLGLYCEROL LIPASE"/>
    <property type="match status" value="1"/>
</dbReference>
<keyword evidence="4" id="KW-1185">Reference proteome</keyword>
<dbReference type="Pfam" id="PF08386">
    <property type="entry name" value="Abhydrolase_4"/>
    <property type="match status" value="1"/>
</dbReference>
<sequence length="250" mass="26504">MTHYVDHGGTGPVVVLLHSFLMDGGMFAPQVAAFGDEFRLIAIDERGHGKTPVDGPFTYWDVAHDVVDVLDELGIDRFAVVGTSQGGFVGLRLALLAPERVTALAVLGSSAAPEDPQVAEAYRGLGALWTTQGPTDQLLDMVATICVGTMDASAWRVKLRALPYDLVTLLLEALVSRDGVVDRLGEISCPTLVLHGTADAAYPVERAEEIVAAVPKAEPLVLVEGGAHFLSLTDADAVNPSLREFLTAYA</sequence>
<evidence type="ECO:0000313" key="3">
    <source>
        <dbReference type="EMBL" id="MBB5891841.1"/>
    </source>
</evidence>
<dbReference type="InterPro" id="IPR029058">
    <property type="entry name" value="AB_hydrolase_fold"/>
</dbReference>
<dbReference type="GO" id="GO:0047372">
    <property type="term" value="F:monoacylglycerol lipase activity"/>
    <property type="evidence" value="ECO:0007669"/>
    <property type="project" value="TreeGrafter"/>
</dbReference>
<protein>
    <submittedName>
        <fullName evidence="3">Pimeloyl-ACP methyl ester carboxylesterase</fullName>
    </submittedName>
</protein>
<dbReference type="InterPro" id="IPR050266">
    <property type="entry name" value="AB_hydrolase_sf"/>
</dbReference>
<evidence type="ECO:0000259" key="1">
    <source>
        <dbReference type="Pfam" id="PF00561"/>
    </source>
</evidence>
<dbReference type="AlphaFoldDB" id="A0A7W9KFW7"/>
<dbReference type="RefSeq" id="WP_184862234.1">
    <property type="nucleotide sequence ID" value="NZ_BAAAWY010000007.1"/>
</dbReference>
<dbReference type="Pfam" id="PF00561">
    <property type="entry name" value="Abhydrolase_1"/>
    <property type="match status" value="1"/>
</dbReference>
<evidence type="ECO:0000259" key="2">
    <source>
        <dbReference type="Pfam" id="PF08386"/>
    </source>
</evidence>